<feature type="domain" description="Radical SAM core" evidence="6">
    <location>
        <begin position="73"/>
        <end position="300"/>
    </location>
</feature>
<dbReference type="EMBL" id="BARV01007029">
    <property type="protein sequence ID" value="GAI18284.1"/>
    <property type="molecule type" value="Genomic_DNA"/>
</dbReference>
<protein>
    <recommendedName>
        <fullName evidence="6">Radical SAM core domain-containing protein</fullName>
    </recommendedName>
</protein>
<dbReference type="GO" id="GO:0046872">
    <property type="term" value="F:metal ion binding"/>
    <property type="evidence" value="ECO:0007669"/>
    <property type="project" value="UniProtKB-KW"/>
</dbReference>
<dbReference type="GO" id="GO:0051536">
    <property type="term" value="F:iron-sulfur cluster binding"/>
    <property type="evidence" value="ECO:0007669"/>
    <property type="project" value="UniProtKB-KW"/>
</dbReference>
<gene>
    <name evidence="7" type="ORF">S06H3_14378</name>
</gene>
<evidence type="ECO:0000256" key="2">
    <source>
        <dbReference type="ARBA" id="ARBA00022723"/>
    </source>
</evidence>
<sequence length="383" mass="44463">MIINTEEIFFIPYHEDNGRSILYAPLRGKLLLVSKKVYENIKIGNLVFFRKSILPVLQKNKLIKVENIMNTLRNISPQLAIAITDKCNLKCLYCHANANSPQRNRTMRWSLLRKIIDLYFSTQLKENEKELSVSFAGGGEPTLEPTLMAKTIEYINKLAKRVRIKYSMPTNAYFNDEITRYIENNFSDISISLDGPQFIQLRQRPPVKQNKNYFKTVMENARYLSASKKINAAYRATISDYSLNHMKQILDFFIKEFPGCTLGLEPLNPMGRGRNCKIIKPPNKLEFVRALDEAIDYVGDKIYIENASTGKIDTIRIYFCMAVATVSWNITPDGKLWCCTRDNAPEFFCYGRFDEKKNKIIFDEEKIRKIRNTNVLSFKECQE</sequence>
<dbReference type="SUPFAM" id="SSF102114">
    <property type="entry name" value="Radical SAM enzymes"/>
    <property type="match status" value="1"/>
</dbReference>
<dbReference type="PANTHER" id="PTHR43273:SF3">
    <property type="entry name" value="ANAEROBIC SULFATASE-MATURATING ENZYME HOMOLOG ASLB-RELATED"/>
    <property type="match status" value="1"/>
</dbReference>
<evidence type="ECO:0000256" key="3">
    <source>
        <dbReference type="ARBA" id="ARBA00023004"/>
    </source>
</evidence>
<dbReference type="SFLD" id="SFLDS00029">
    <property type="entry name" value="Radical_SAM"/>
    <property type="match status" value="1"/>
</dbReference>
<dbReference type="PROSITE" id="PS51918">
    <property type="entry name" value="RADICAL_SAM"/>
    <property type="match status" value="1"/>
</dbReference>
<dbReference type="InterPro" id="IPR023867">
    <property type="entry name" value="Sulphatase_maturase_rSAM"/>
</dbReference>
<keyword evidence="2" id="KW-0479">Metal-binding</keyword>
<evidence type="ECO:0000313" key="7">
    <source>
        <dbReference type="EMBL" id="GAI18284.1"/>
    </source>
</evidence>
<comment type="similarity">
    <text evidence="5">Belongs to the radical SAM superfamily. Anaerobic sulfatase-maturating enzyme family.</text>
</comment>
<dbReference type="PANTHER" id="PTHR43273">
    <property type="entry name" value="ANAEROBIC SULFATASE-MATURATING ENZYME HOMOLOG ASLB-RELATED"/>
    <property type="match status" value="1"/>
</dbReference>
<dbReference type="Pfam" id="PF04055">
    <property type="entry name" value="Radical_SAM"/>
    <property type="match status" value="1"/>
</dbReference>
<keyword evidence="1" id="KW-0949">S-adenosyl-L-methionine</keyword>
<dbReference type="InterPro" id="IPR058240">
    <property type="entry name" value="rSAM_sf"/>
</dbReference>
<dbReference type="SFLD" id="SFLDG01386">
    <property type="entry name" value="main_SPASM_domain-containing"/>
    <property type="match status" value="1"/>
</dbReference>
<evidence type="ECO:0000256" key="1">
    <source>
        <dbReference type="ARBA" id="ARBA00022691"/>
    </source>
</evidence>
<keyword evidence="3" id="KW-0408">Iron</keyword>
<proteinExistence type="inferred from homology"/>
<dbReference type="SFLD" id="SFLDG01067">
    <property type="entry name" value="SPASM/twitch_domain_containing"/>
    <property type="match status" value="1"/>
</dbReference>
<evidence type="ECO:0000259" key="6">
    <source>
        <dbReference type="PROSITE" id="PS51918"/>
    </source>
</evidence>
<evidence type="ECO:0000256" key="5">
    <source>
        <dbReference type="ARBA" id="ARBA00023601"/>
    </source>
</evidence>
<evidence type="ECO:0000256" key="4">
    <source>
        <dbReference type="ARBA" id="ARBA00023014"/>
    </source>
</evidence>
<accession>X1NHY0</accession>
<dbReference type="GO" id="GO:0016491">
    <property type="term" value="F:oxidoreductase activity"/>
    <property type="evidence" value="ECO:0007669"/>
    <property type="project" value="InterPro"/>
</dbReference>
<comment type="caution">
    <text evidence="7">The sequence shown here is derived from an EMBL/GenBank/DDBJ whole genome shotgun (WGS) entry which is preliminary data.</text>
</comment>
<name>X1NHY0_9ZZZZ</name>
<dbReference type="CDD" id="cd01335">
    <property type="entry name" value="Radical_SAM"/>
    <property type="match status" value="1"/>
</dbReference>
<keyword evidence="4" id="KW-0411">Iron-sulfur</keyword>
<dbReference type="InterPro" id="IPR007197">
    <property type="entry name" value="rSAM"/>
</dbReference>
<dbReference type="SFLD" id="SFLDG01384">
    <property type="entry name" value="thioether_bond_formation_requi"/>
    <property type="match status" value="1"/>
</dbReference>
<reference evidence="7" key="1">
    <citation type="journal article" date="2014" name="Front. Microbiol.">
        <title>High frequency of phylogenetically diverse reductive dehalogenase-homologous genes in deep subseafloor sedimentary metagenomes.</title>
        <authorList>
            <person name="Kawai M."/>
            <person name="Futagami T."/>
            <person name="Toyoda A."/>
            <person name="Takaki Y."/>
            <person name="Nishi S."/>
            <person name="Hori S."/>
            <person name="Arai W."/>
            <person name="Tsubouchi T."/>
            <person name="Morono Y."/>
            <person name="Uchiyama I."/>
            <person name="Ito T."/>
            <person name="Fujiyama A."/>
            <person name="Inagaki F."/>
            <person name="Takami H."/>
        </authorList>
    </citation>
    <scope>NUCLEOTIDE SEQUENCE</scope>
    <source>
        <strain evidence="7">Expedition CK06-06</strain>
    </source>
</reference>
<dbReference type="Gene3D" id="3.20.20.70">
    <property type="entry name" value="Aldolase class I"/>
    <property type="match status" value="1"/>
</dbReference>
<dbReference type="InterPro" id="IPR013785">
    <property type="entry name" value="Aldolase_TIM"/>
</dbReference>
<dbReference type="AlphaFoldDB" id="X1NHY0"/>
<organism evidence="7">
    <name type="scientific">marine sediment metagenome</name>
    <dbReference type="NCBI Taxonomy" id="412755"/>
    <lineage>
        <taxon>unclassified sequences</taxon>
        <taxon>metagenomes</taxon>
        <taxon>ecological metagenomes</taxon>
    </lineage>
</organism>